<proteinExistence type="predicted"/>
<organism evidence="1">
    <name type="scientific">uncultured prokaryote</name>
    <dbReference type="NCBI Taxonomy" id="198431"/>
    <lineage>
        <taxon>unclassified sequences</taxon>
        <taxon>environmental samples</taxon>
    </lineage>
</organism>
<dbReference type="AlphaFoldDB" id="A0A0H5Q0X7"/>
<reference evidence="1" key="1">
    <citation type="submission" date="2015-06" db="EMBL/GenBank/DDBJ databases">
        <authorList>
            <person name="Joergensen T."/>
        </authorList>
    </citation>
    <scope>NUCLEOTIDE SEQUENCE</scope>
    <source>
        <strain evidence="1">RGRH0644</strain>
    </source>
</reference>
<protein>
    <submittedName>
        <fullName evidence="1">Uncharacterized protein</fullName>
    </submittedName>
</protein>
<dbReference type="EMBL" id="LN853270">
    <property type="protein sequence ID" value="CRY95503.1"/>
    <property type="molecule type" value="Genomic_DNA"/>
</dbReference>
<name>A0A0H5Q0X7_9ZZZZ</name>
<evidence type="ECO:0000313" key="1">
    <source>
        <dbReference type="EMBL" id="CRY95503.1"/>
    </source>
</evidence>
<accession>A0A0H5Q0X7</accession>
<reference evidence="1" key="2">
    <citation type="submission" date="2015-07" db="EMBL/GenBank/DDBJ databases">
        <title>Plasmids, circular viruses and viroids from rat gut.</title>
        <authorList>
            <person name="Jorgensen T.J."/>
            <person name="Hansen M.A."/>
            <person name="Xu Z."/>
            <person name="Tabak M.A."/>
            <person name="Sorensen S.J."/>
            <person name="Hansen L.H."/>
        </authorList>
    </citation>
    <scope>NUCLEOTIDE SEQUENCE</scope>
    <source>
        <strain evidence="1">RGRH0644</strain>
    </source>
</reference>
<sequence length="110" mass="11675">MMAMLLMTGQLLNVFRTVTGVNKSGEAFGGKDKIQILGAETLQNGETQNKLIDLSCSDVSAFDRYMGQVITFPVGVIPSGKQVIFFVPRGARPVAPDGGKPEQFGGVSPV</sequence>